<comment type="caution">
    <text evidence="6">The sequence shown here is derived from an EMBL/GenBank/DDBJ whole genome shotgun (WGS) entry which is preliminary data.</text>
</comment>
<feature type="domain" description="ABC transporter" evidence="5">
    <location>
        <begin position="2"/>
        <end position="231"/>
    </location>
</feature>
<name>A0ABT3G1R8_9BACT</name>
<dbReference type="SUPFAM" id="SSF52540">
    <property type="entry name" value="P-loop containing nucleoside triphosphate hydrolases"/>
    <property type="match status" value="1"/>
</dbReference>
<dbReference type="CDD" id="cd03230">
    <property type="entry name" value="ABC_DR_subfamily_A"/>
    <property type="match status" value="1"/>
</dbReference>
<evidence type="ECO:0000256" key="2">
    <source>
        <dbReference type="ARBA" id="ARBA00022448"/>
    </source>
</evidence>
<dbReference type="EMBL" id="JAPDDR010000004">
    <property type="protein sequence ID" value="MCW1913773.1"/>
    <property type="molecule type" value="Genomic_DNA"/>
</dbReference>
<dbReference type="PANTHER" id="PTHR43335">
    <property type="entry name" value="ABC TRANSPORTER, ATP-BINDING PROTEIN"/>
    <property type="match status" value="1"/>
</dbReference>
<accession>A0ABT3G1R8</accession>
<dbReference type="Proteomes" id="UP001165653">
    <property type="component" value="Unassembled WGS sequence"/>
</dbReference>
<dbReference type="GO" id="GO:0005524">
    <property type="term" value="F:ATP binding"/>
    <property type="evidence" value="ECO:0007669"/>
    <property type="project" value="UniProtKB-KW"/>
</dbReference>
<dbReference type="InterPro" id="IPR003439">
    <property type="entry name" value="ABC_transporter-like_ATP-bd"/>
</dbReference>
<organism evidence="6 7">
    <name type="scientific">Luteolibacter rhizosphaerae</name>
    <dbReference type="NCBI Taxonomy" id="2989719"/>
    <lineage>
        <taxon>Bacteria</taxon>
        <taxon>Pseudomonadati</taxon>
        <taxon>Verrucomicrobiota</taxon>
        <taxon>Verrucomicrobiia</taxon>
        <taxon>Verrucomicrobiales</taxon>
        <taxon>Verrucomicrobiaceae</taxon>
        <taxon>Luteolibacter</taxon>
    </lineage>
</organism>
<evidence type="ECO:0000313" key="7">
    <source>
        <dbReference type="Proteomes" id="UP001165653"/>
    </source>
</evidence>
<protein>
    <submittedName>
        <fullName evidence="6">ATP-binding cassette domain-containing protein</fullName>
    </submittedName>
</protein>
<keyword evidence="7" id="KW-1185">Reference proteome</keyword>
<dbReference type="InterPro" id="IPR003593">
    <property type="entry name" value="AAA+_ATPase"/>
</dbReference>
<reference evidence="6" key="1">
    <citation type="submission" date="2022-10" db="EMBL/GenBank/DDBJ databases">
        <title>Luteolibacter sp. GHJ8, whole genome shotgun sequencing project.</title>
        <authorList>
            <person name="Zhao G."/>
            <person name="Shen L."/>
        </authorList>
    </citation>
    <scope>NUCLEOTIDE SEQUENCE</scope>
    <source>
        <strain evidence="6">GHJ8</strain>
    </source>
</reference>
<keyword evidence="3" id="KW-0547">Nucleotide-binding</keyword>
<evidence type="ECO:0000256" key="4">
    <source>
        <dbReference type="ARBA" id="ARBA00022840"/>
    </source>
</evidence>
<sequence length="241" mass="26140">MIEVENLTKQFGRKTAVDHLSFSVRKGEVLGFLGPNGAGKSTTMRMVTGFLPPTSGDAKICGISVIDRPAEAKSKVGYLPESAPLYNDMTVSGFLKFCAEMRGLTGNTRKDAVDRVIDTCFLQSVAFQSIDTLSKGYRHRTCLAQSLLHDPEVLILDEPTDGLDPNQKHEVRQLIKRLGETKAILFSTHILEEVEAACSRAVIVDKGRIVVDGTPAELIAKSGSGSLTDLFRKVTTLDTAA</sequence>
<comment type="similarity">
    <text evidence="1">Belongs to the ABC transporter superfamily.</text>
</comment>
<dbReference type="Gene3D" id="3.40.50.300">
    <property type="entry name" value="P-loop containing nucleotide triphosphate hydrolases"/>
    <property type="match status" value="1"/>
</dbReference>
<keyword evidence="2" id="KW-0813">Transport</keyword>
<gene>
    <name evidence="6" type="ORF">OJ996_09315</name>
</gene>
<dbReference type="SMART" id="SM00382">
    <property type="entry name" value="AAA"/>
    <property type="match status" value="1"/>
</dbReference>
<dbReference type="PANTHER" id="PTHR43335:SF4">
    <property type="entry name" value="ABC TRANSPORTER, ATP-BINDING PROTEIN"/>
    <property type="match status" value="1"/>
</dbReference>
<keyword evidence="4 6" id="KW-0067">ATP-binding</keyword>
<evidence type="ECO:0000313" key="6">
    <source>
        <dbReference type="EMBL" id="MCW1913773.1"/>
    </source>
</evidence>
<dbReference type="Pfam" id="PF00005">
    <property type="entry name" value="ABC_tran"/>
    <property type="match status" value="1"/>
</dbReference>
<evidence type="ECO:0000256" key="3">
    <source>
        <dbReference type="ARBA" id="ARBA00022741"/>
    </source>
</evidence>
<evidence type="ECO:0000256" key="1">
    <source>
        <dbReference type="ARBA" id="ARBA00005417"/>
    </source>
</evidence>
<dbReference type="InterPro" id="IPR027417">
    <property type="entry name" value="P-loop_NTPase"/>
</dbReference>
<proteinExistence type="inferred from homology"/>
<dbReference type="PROSITE" id="PS50893">
    <property type="entry name" value="ABC_TRANSPORTER_2"/>
    <property type="match status" value="1"/>
</dbReference>
<evidence type="ECO:0000259" key="5">
    <source>
        <dbReference type="PROSITE" id="PS50893"/>
    </source>
</evidence>